<dbReference type="GeneID" id="110776404"/>
<dbReference type="GO" id="GO:0006417">
    <property type="term" value="P:regulation of translation"/>
    <property type="evidence" value="ECO:0000318"/>
    <property type="project" value="GO_Central"/>
</dbReference>
<dbReference type="GO" id="GO:0005634">
    <property type="term" value="C:nucleus"/>
    <property type="evidence" value="ECO:0007669"/>
    <property type="project" value="UniProtKB-SubCell"/>
</dbReference>
<keyword evidence="4" id="KW-0963">Cytoplasm</keyword>
<sequence length="305" mass="33076">MAANSENKGVETFRLFQSTDESKNKPKFGGLGFMDSPETPLPPPPPCVEVLPSEVSSSVKYIVEQVDLGVLTLLKGRVRTKEVFALSNSDLVPGKYEGGLKLWEGSLDLVKALHSEIQKGDLSFQGKKVLELGCGHGLPGIFASLKGAGSVHFQDFNAEVLKCLTLPNVNTNIPPGTSVSDSCEIRYFAGDWGELDRILPHAHTISSDATLSDSNPKTGYDVILMAETVYSISTLQSLYNLVKNCVSRPHGVIYFSAKKHYFGVGGGSRQFLSIVEKESMMTASRIAEVADGSSNLREVWKLSCK</sequence>
<keyword evidence="11" id="KW-1185">Reference proteome</keyword>
<accession>A0A9R0HVK1</accession>
<dbReference type="PANTHER" id="PTHR14614">
    <property type="entry name" value="HEPATOCELLULAR CARCINOMA-ASSOCIATED ANTIGEN"/>
    <property type="match status" value="1"/>
</dbReference>
<evidence type="ECO:0000256" key="3">
    <source>
        <dbReference type="ARBA" id="ARBA00012533"/>
    </source>
</evidence>
<dbReference type="KEGG" id="soe:110776404"/>
<evidence type="ECO:0000256" key="9">
    <source>
        <dbReference type="ARBA" id="ARBA00038126"/>
    </source>
</evidence>
<evidence type="ECO:0000256" key="5">
    <source>
        <dbReference type="ARBA" id="ARBA00022603"/>
    </source>
</evidence>
<dbReference type="GO" id="GO:0008276">
    <property type="term" value="F:protein methyltransferase activity"/>
    <property type="evidence" value="ECO:0000318"/>
    <property type="project" value="GO_Central"/>
</dbReference>
<dbReference type="AlphaFoldDB" id="A0A9R0HVK1"/>
<dbReference type="GO" id="GO:0032259">
    <property type="term" value="P:methylation"/>
    <property type="evidence" value="ECO:0007669"/>
    <property type="project" value="UniProtKB-KW"/>
</dbReference>
<dbReference type="EC" id="2.1.1.85" evidence="3"/>
<dbReference type="SUPFAM" id="SSF53335">
    <property type="entry name" value="S-adenosyl-L-methionine-dependent methyltransferases"/>
    <property type="match status" value="1"/>
</dbReference>
<keyword evidence="8" id="KW-0539">Nucleus</keyword>
<dbReference type="InterPro" id="IPR029063">
    <property type="entry name" value="SAM-dependent_MTases_sf"/>
</dbReference>
<proteinExistence type="inferred from homology"/>
<evidence type="ECO:0000256" key="4">
    <source>
        <dbReference type="ARBA" id="ARBA00022490"/>
    </source>
</evidence>
<dbReference type="RefSeq" id="XP_021836659.2">
    <property type="nucleotide sequence ID" value="XM_021980967.2"/>
</dbReference>
<evidence type="ECO:0000256" key="2">
    <source>
        <dbReference type="ARBA" id="ARBA00004496"/>
    </source>
</evidence>
<name>A0A9R0HVK1_SPIOL</name>
<dbReference type="GO" id="GO:0005737">
    <property type="term" value="C:cytoplasm"/>
    <property type="evidence" value="ECO:0007669"/>
    <property type="project" value="UniProtKB-SubCell"/>
</dbReference>
<organism evidence="11 12">
    <name type="scientific">Spinacia oleracea</name>
    <name type="common">Spinach</name>
    <dbReference type="NCBI Taxonomy" id="3562"/>
    <lineage>
        <taxon>Eukaryota</taxon>
        <taxon>Viridiplantae</taxon>
        <taxon>Streptophyta</taxon>
        <taxon>Embryophyta</taxon>
        <taxon>Tracheophyta</taxon>
        <taxon>Spermatophyta</taxon>
        <taxon>Magnoliopsida</taxon>
        <taxon>eudicotyledons</taxon>
        <taxon>Gunneridae</taxon>
        <taxon>Pentapetalae</taxon>
        <taxon>Caryophyllales</taxon>
        <taxon>Chenopodiaceae</taxon>
        <taxon>Chenopodioideae</taxon>
        <taxon>Anserineae</taxon>
        <taxon>Spinacia</taxon>
    </lineage>
</organism>
<dbReference type="Pfam" id="PF10294">
    <property type="entry name" value="Methyltransf_16"/>
    <property type="match status" value="1"/>
</dbReference>
<reference evidence="12" key="2">
    <citation type="submission" date="2025-08" db="UniProtKB">
        <authorList>
            <consortium name="RefSeq"/>
        </authorList>
    </citation>
    <scope>IDENTIFICATION</scope>
    <source>
        <tissue evidence="12">Leaf</tissue>
    </source>
</reference>
<evidence type="ECO:0000256" key="8">
    <source>
        <dbReference type="ARBA" id="ARBA00023242"/>
    </source>
</evidence>
<evidence type="ECO:0000256" key="7">
    <source>
        <dbReference type="ARBA" id="ARBA00022691"/>
    </source>
</evidence>
<dbReference type="InterPro" id="IPR019410">
    <property type="entry name" value="Methyltransf_16"/>
</dbReference>
<protein>
    <recommendedName>
        <fullName evidence="3">protein-histidine N-methyltransferase</fullName>
        <ecNumber evidence="3">2.1.1.85</ecNumber>
    </recommendedName>
</protein>
<dbReference type="Gene3D" id="3.40.50.150">
    <property type="entry name" value="Vaccinia Virus protein VP39"/>
    <property type="match status" value="1"/>
</dbReference>
<feature type="region of interest" description="Disordered" evidence="10">
    <location>
        <begin position="1"/>
        <end position="27"/>
    </location>
</feature>
<keyword evidence="5" id="KW-0489">Methyltransferase</keyword>
<evidence type="ECO:0000313" key="12">
    <source>
        <dbReference type="RefSeq" id="XP_021836659.2"/>
    </source>
</evidence>
<evidence type="ECO:0000256" key="10">
    <source>
        <dbReference type="SAM" id="MobiDB-lite"/>
    </source>
</evidence>
<dbReference type="PANTHER" id="PTHR14614:SF39">
    <property type="entry name" value="HISTIDINE PROTEIN METHYLTRANSFERASE 1 HOMOLOG"/>
    <property type="match status" value="1"/>
</dbReference>
<keyword evidence="6" id="KW-0808">Transferase</keyword>
<evidence type="ECO:0000256" key="1">
    <source>
        <dbReference type="ARBA" id="ARBA00004123"/>
    </source>
</evidence>
<reference evidence="11" key="1">
    <citation type="journal article" date="2021" name="Nat. Commun.">
        <title>Genomic analyses provide insights into spinach domestication and the genetic basis of agronomic traits.</title>
        <authorList>
            <person name="Cai X."/>
            <person name="Sun X."/>
            <person name="Xu C."/>
            <person name="Sun H."/>
            <person name="Wang X."/>
            <person name="Ge C."/>
            <person name="Zhang Z."/>
            <person name="Wang Q."/>
            <person name="Fei Z."/>
            <person name="Jiao C."/>
            <person name="Wang Q."/>
        </authorList>
    </citation>
    <scope>NUCLEOTIDE SEQUENCE [LARGE SCALE GENOMIC DNA]</scope>
    <source>
        <strain evidence="11">cv. Varoflay</strain>
    </source>
</reference>
<evidence type="ECO:0000256" key="6">
    <source>
        <dbReference type="ARBA" id="ARBA00022679"/>
    </source>
</evidence>
<keyword evidence="7" id="KW-0949">S-adenosyl-L-methionine</keyword>
<gene>
    <name evidence="12" type="primary">LOC110776404</name>
</gene>
<comment type="subcellular location">
    <subcellularLocation>
        <location evidence="2">Cytoplasm</location>
    </subcellularLocation>
    <subcellularLocation>
        <location evidence="1">Nucleus</location>
    </subcellularLocation>
</comment>
<comment type="similarity">
    <text evidence="9">Belongs to the methyltransferase superfamily. METTL18 family.</text>
</comment>
<evidence type="ECO:0000313" key="11">
    <source>
        <dbReference type="Proteomes" id="UP000813463"/>
    </source>
</evidence>
<dbReference type="GO" id="GO:0018064">
    <property type="term" value="F:protein-L-histidine N-tele-methyltransferase activity"/>
    <property type="evidence" value="ECO:0007669"/>
    <property type="project" value="UniProtKB-EC"/>
</dbReference>
<dbReference type="Proteomes" id="UP000813463">
    <property type="component" value="Chromosome 1"/>
</dbReference>